<evidence type="ECO:0000313" key="4">
    <source>
        <dbReference type="EMBL" id="TBU54048.1"/>
    </source>
</evidence>
<dbReference type="Proteomes" id="UP000292957">
    <property type="component" value="Unassembled WGS sequence"/>
</dbReference>
<dbReference type="EMBL" id="ML145198">
    <property type="protein sequence ID" value="TBU54048.1"/>
    <property type="molecule type" value="Genomic_DNA"/>
</dbReference>
<name>A0A4Q9NWI9_9APHY</name>
<evidence type="ECO:0000313" key="5">
    <source>
        <dbReference type="Proteomes" id="UP000292082"/>
    </source>
</evidence>
<feature type="compositionally biased region" description="Basic and acidic residues" evidence="1">
    <location>
        <begin position="1"/>
        <end position="12"/>
    </location>
</feature>
<organism evidence="4 5">
    <name type="scientific">Dichomitus squalens</name>
    <dbReference type="NCBI Taxonomy" id="114155"/>
    <lineage>
        <taxon>Eukaryota</taxon>
        <taxon>Fungi</taxon>
        <taxon>Dikarya</taxon>
        <taxon>Basidiomycota</taxon>
        <taxon>Agaricomycotina</taxon>
        <taxon>Agaricomycetes</taxon>
        <taxon>Polyporales</taxon>
        <taxon>Polyporaceae</taxon>
        <taxon>Dichomitus</taxon>
    </lineage>
</organism>
<reference evidence="4 5" key="1">
    <citation type="submission" date="2019-01" db="EMBL/GenBank/DDBJ databases">
        <title>Draft genome sequences of three monokaryotic isolates of the white-rot basidiomycete fungus Dichomitus squalens.</title>
        <authorList>
            <consortium name="DOE Joint Genome Institute"/>
            <person name="Lopez S.C."/>
            <person name="Andreopoulos B."/>
            <person name="Pangilinan J."/>
            <person name="Lipzen A."/>
            <person name="Riley R."/>
            <person name="Ahrendt S."/>
            <person name="Ng V."/>
            <person name="Barry K."/>
            <person name="Daum C."/>
            <person name="Grigoriev I.V."/>
            <person name="Hilden K.S."/>
            <person name="Makela M.R."/>
            <person name="de Vries R.P."/>
        </authorList>
    </citation>
    <scope>NUCLEOTIDE SEQUENCE [LARGE SCALE GENOMIC DNA]</scope>
    <source>
        <strain evidence="4 5">CBS 464.89</strain>
        <strain evidence="3">OM18370.1</strain>
    </source>
</reference>
<protein>
    <recommendedName>
        <fullName evidence="2">BTB domain-containing protein</fullName>
    </recommendedName>
</protein>
<evidence type="ECO:0000256" key="1">
    <source>
        <dbReference type="SAM" id="MobiDB-lite"/>
    </source>
</evidence>
<feature type="domain" description="BTB" evidence="2">
    <location>
        <begin position="42"/>
        <end position="106"/>
    </location>
</feature>
<gene>
    <name evidence="4" type="ORF">BD310DRAFT_936768</name>
    <name evidence="3" type="ORF">BD311DRAFT_340260</name>
</gene>
<feature type="region of interest" description="Disordered" evidence="1">
    <location>
        <begin position="1"/>
        <end position="25"/>
    </location>
</feature>
<dbReference type="PROSITE" id="PS50097">
    <property type="entry name" value="BTB"/>
    <property type="match status" value="1"/>
</dbReference>
<evidence type="ECO:0000313" key="3">
    <source>
        <dbReference type="EMBL" id="TBU34027.1"/>
    </source>
</evidence>
<keyword evidence="5" id="KW-1185">Reference proteome</keyword>
<dbReference type="Gene3D" id="3.30.710.10">
    <property type="entry name" value="Potassium Channel Kv1.1, Chain A"/>
    <property type="match status" value="1"/>
</dbReference>
<dbReference type="EMBL" id="ML143389">
    <property type="protein sequence ID" value="TBU34027.1"/>
    <property type="molecule type" value="Genomic_DNA"/>
</dbReference>
<accession>A0A4Q9NWI9</accession>
<dbReference type="InterPro" id="IPR000210">
    <property type="entry name" value="BTB/POZ_dom"/>
</dbReference>
<dbReference type="SMART" id="SM00225">
    <property type="entry name" value="BTB"/>
    <property type="match status" value="1"/>
</dbReference>
<dbReference type="InterPro" id="IPR011333">
    <property type="entry name" value="SKP1/BTB/POZ_sf"/>
</dbReference>
<dbReference type="OrthoDB" id="3357985at2759"/>
<dbReference type="Proteomes" id="UP000292082">
    <property type="component" value="Unassembled WGS sequence"/>
</dbReference>
<proteinExistence type="predicted"/>
<sequence length="339" mass="37507">MTGQVEESHTADDAGADPPISAGGDTVHSPHVASFPFDNLDADAVLRSSDNVLFHVFRGILTTVSPVFSSMFSLPQPSFSHDGGGAPTIVVTETSDTLDSFLRLSYPLPSPPKFASFDDAKRVLQVMHKFQVAWHSSLLVPALLPHIEKNPLRVYAYALHLGFGELALLAARQTLLLEDLTEWCEELRDISGEEFQRLLVYRKRAVTAVTAVTADMTAFWCPLNKCMKRWTWLVCYTCTKHHSNCHNRSACACPTVAEWFATFWTQLSTVLRATPTAAALKLAPVVTASRTMGAAVNCVTCRAAIMEEFPRFLEVLGDELEQRISELQLKEDIQDPLEP</sequence>
<dbReference type="STRING" id="114155.A0A4Q9NWI9"/>
<dbReference type="AlphaFoldDB" id="A0A4Q9NWI9"/>
<evidence type="ECO:0000259" key="2">
    <source>
        <dbReference type="PROSITE" id="PS50097"/>
    </source>
</evidence>